<evidence type="ECO:0000313" key="5">
    <source>
        <dbReference type="RefSeq" id="XP_013783322.1"/>
    </source>
</evidence>
<dbReference type="SMART" id="SM00343">
    <property type="entry name" value="ZnF_C2HC"/>
    <property type="match status" value="4"/>
</dbReference>
<organism evidence="4 5">
    <name type="scientific">Limulus polyphemus</name>
    <name type="common">Atlantic horseshoe crab</name>
    <dbReference type="NCBI Taxonomy" id="6850"/>
    <lineage>
        <taxon>Eukaryota</taxon>
        <taxon>Metazoa</taxon>
        <taxon>Ecdysozoa</taxon>
        <taxon>Arthropoda</taxon>
        <taxon>Chelicerata</taxon>
        <taxon>Merostomata</taxon>
        <taxon>Xiphosura</taxon>
        <taxon>Limulidae</taxon>
        <taxon>Limulus</taxon>
    </lineage>
</organism>
<feature type="domain" description="CCHC-type" evidence="3">
    <location>
        <begin position="68"/>
        <end position="81"/>
    </location>
</feature>
<gene>
    <name evidence="5" type="primary">LOC106467509</name>
</gene>
<reference evidence="5" key="1">
    <citation type="submission" date="2025-08" db="UniProtKB">
        <authorList>
            <consortium name="RefSeq"/>
        </authorList>
    </citation>
    <scope>IDENTIFICATION</scope>
    <source>
        <tissue evidence="5">Muscle</tissue>
    </source>
</reference>
<feature type="domain" description="CCHC-type" evidence="3">
    <location>
        <begin position="93"/>
        <end position="107"/>
    </location>
</feature>
<name>A0ABM1BJN5_LIMPO</name>
<dbReference type="PROSITE" id="PS50158">
    <property type="entry name" value="ZF_CCHC"/>
    <property type="match status" value="3"/>
</dbReference>
<keyword evidence="1" id="KW-0863">Zinc-finger</keyword>
<keyword evidence="1" id="KW-0479">Metal-binding</keyword>
<dbReference type="Proteomes" id="UP000694941">
    <property type="component" value="Unplaced"/>
</dbReference>
<protein>
    <submittedName>
        <fullName evidence="5">Cellular nucleic acid-binding protein-like</fullName>
    </submittedName>
</protein>
<feature type="compositionally biased region" description="Basic and acidic residues" evidence="2">
    <location>
        <begin position="156"/>
        <end position="176"/>
    </location>
</feature>
<keyword evidence="4" id="KW-1185">Reference proteome</keyword>
<dbReference type="InterPro" id="IPR051714">
    <property type="entry name" value="Znf_CCHC_NABP"/>
</dbReference>
<dbReference type="PANTHER" id="PTHR23002">
    <property type="entry name" value="ZINC FINGER CCHC DOMAIN CONTAINING PROTEIN"/>
    <property type="match status" value="1"/>
</dbReference>
<sequence length="197" mass="22353">MINKFLKFADDIKILDFDGKNLKSGMEEKDLNILVEQSHKLSKQYAVAGDKANPSDTKTQNKSDSFQCYNCGKVGHMAKNCFKKSKRNEQTVCYNCGITGHMARDCRHPRKQERQNCYNCGKVGHMAKNCFKKSKRNEQTVYYNCGITGHMAHDCRRPRKAENGKAPKAGTYERRFTNSKPTFSKGPKNVIPAGITE</sequence>
<dbReference type="InterPro" id="IPR036875">
    <property type="entry name" value="Znf_CCHC_sf"/>
</dbReference>
<dbReference type="Gene3D" id="4.10.60.10">
    <property type="entry name" value="Zinc finger, CCHC-type"/>
    <property type="match status" value="3"/>
</dbReference>
<proteinExistence type="predicted"/>
<dbReference type="InterPro" id="IPR001878">
    <property type="entry name" value="Znf_CCHC"/>
</dbReference>
<dbReference type="Pfam" id="PF00098">
    <property type="entry name" value="zf-CCHC"/>
    <property type="match status" value="4"/>
</dbReference>
<dbReference type="SUPFAM" id="SSF57756">
    <property type="entry name" value="Retrovirus zinc finger-like domains"/>
    <property type="match status" value="3"/>
</dbReference>
<accession>A0ABM1BJN5</accession>
<feature type="region of interest" description="Disordered" evidence="2">
    <location>
        <begin position="156"/>
        <end position="197"/>
    </location>
</feature>
<evidence type="ECO:0000313" key="4">
    <source>
        <dbReference type="Proteomes" id="UP000694941"/>
    </source>
</evidence>
<evidence type="ECO:0000256" key="2">
    <source>
        <dbReference type="SAM" id="MobiDB-lite"/>
    </source>
</evidence>
<dbReference type="RefSeq" id="XP_013783322.1">
    <property type="nucleotide sequence ID" value="XM_013927868.1"/>
</dbReference>
<evidence type="ECO:0000259" key="3">
    <source>
        <dbReference type="PROSITE" id="PS50158"/>
    </source>
</evidence>
<keyword evidence="1" id="KW-0862">Zinc</keyword>
<evidence type="ECO:0000256" key="1">
    <source>
        <dbReference type="PROSITE-ProRule" id="PRU00047"/>
    </source>
</evidence>
<dbReference type="GeneID" id="106467509"/>
<feature type="domain" description="CCHC-type" evidence="3">
    <location>
        <begin position="117"/>
        <end position="130"/>
    </location>
</feature>